<comment type="caution">
    <text evidence="2">The sequence shown here is derived from an EMBL/GenBank/DDBJ whole genome shotgun (WGS) entry which is preliminary data.</text>
</comment>
<keyword evidence="1" id="KW-0812">Transmembrane</keyword>
<keyword evidence="1" id="KW-1133">Transmembrane helix</keyword>
<keyword evidence="3" id="KW-1185">Reference proteome</keyword>
<gene>
    <name evidence="2" type="ORF">E6A44_018020</name>
</gene>
<name>A0ABW9JBJ8_9SPHI</name>
<protein>
    <submittedName>
        <fullName evidence="2">Uncharacterized protein</fullName>
    </submittedName>
</protein>
<dbReference type="RefSeq" id="WP_138724571.1">
    <property type="nucleotide sequence ID" value="NZ_SSHJ02000009.1"/>
</dbReference>
<dbReference type="Proteomes" id="UP001517247">
    <property type="component" value="Unassembled WGS sequence"/>
</dbReference>
<evidence type="ECO:0000313" key="3">
    <source>
        <dbReference type="Proteomes" id="UP001517247"/>
    </source>
</evidence>
<reference evidence="2 3" key="1">
    <citation type="submission" date="2024-12" db="EMBL/GenBank/DDBJ databases">
        <authorList>
            <person name="Hu S."/>
        </authorList>
    </citation>
    <scope>NUCLEOTIDE SEQUENCE [LARGE SCALE GENOMIC DNA]</scope>
    <source>
        <strain evidence="2 3">THG-T11</strain>
    </source>
</reference>
<evidence type="ECO:0000256" key="1">
    <source>
        <dbReference type="SAM" id="Phobius"/>
    </source>
</evidence>
<proteinExistence type="predicted"/>
<evidence type="ECO:0000313" key="2">
    <source>
        <dbReference type="EMBL" id="MFN0257490.1"/>
    </source>
</evidence>
<dbReference type="EMBL" id="SSHJ02000009">
    <property type="protein sequence ID" value="MFN0257490.1"/>
    <property type="molecule type" value="Genomic_DNA"/>
</dbReference>
<organism evidence="2 3">
    <name type="scientific">Pedobacter ureilyticus</name>
    <dbReference type="NCBI Taxonomy" id="1393051"/>
    <lineage>
        <taxon>Bacteria</taxon>
        <taxon>Pseudomonadati</taxon>
        <taxon>Bacteroidota</taxon>
        <taxon>Sphingobacteriia</taxon>
        <taxon>Sphingobacteriales</taxon>
        <taxon>Sphingobacteriaceae</taxon>
        <taxon>Pedobacter</taxon>
    </lineage>
</organism>
<keyword evidence="1" id="KW-0472">Membrane</keyword>
<feature type="transmembrane region" description="Helical" evidence="1">
    <location>
        <begin position="6"/>
        <end position="28"/>
    </location>
</feature>
<sequence length="191" mass="21323">MNVILLRVLFFCLTPLGIFILIKGITLIRKAFNGKILLEVPYLENGGEFSITEAGNFSVWQKGELFKRTPVDKFKVRIFKTITNEEIKLNASLLSPRTNDFSTGRMELYHFFAPVGSYKIIFQQGSNASGFENLIGSILPIQPINLSKYFIQIREAQPQINSLIAIPMILFGILGTVGGIILGVLAEQVVK</sequence>
<feature type="transmembrane region" description="Helical" evidence="1">
    <location>
        <begin position="163"/>
        <end position="186"/>
    </location>
</feature>
<accession>A0ABW9JBJ8</accession>